<feature type="compositionally biased region" description="Polar residues" evidence="1">
    <location>
        <begin position="105"/>
        <end position="116"/>
    </location>
</feature>
<keyword evidence="2" id="KW-1133">Transmembrane helix</keyword>
<gene>
    <name evidence="3" type="ORF">EV187_1031</name>
</gene>
<dbReference type="RefSeq" id="WP_130351892.1">
    <property type="nucleotide sequence ID" value="NZ_SGWY01000001.1"/>
</dbReference>
<keyword evidence="2" id="KW-0812">Transmembrane</keyword>
<reference evidence="3 4" key="1">
    <citation type="submission" date="2019-02" db="EMBL/GenBank/DDBJ databases">
        <title>Genomic Encyclopedia of Type Strains, Phase IV (KMG-IV): sequencing the most valuable type-strain genomes for metagenomic binning, comparative biology and taxonomic classification.</title>
        <authorList>
            <person name="Goeker M."/>
        </authorList>
    </citation>
    <scope>NUCLEOTIDE SEQUENCE [LARGE SCALE GENOMIC DNA]</scope>
    <source>
        <strain evidence="3 4">DSM 43045</strain>
    </source>
</reference>
<feature type="transmembrane region" description="Helical" evidence="2">
    <location>
        <begin position="65"/>
        <end position="88"/>
    </location>
</feature>
<keyword evidence="4" id="KW-1185">Reference proteome</keyword>
<dbReference type="PRINTS" id="PR01217">
    <property type="entry name" value="PRICHEXTENSN"/>
</dbReference>
<accession>A0A4V2F034</accession>
<feature type="compositionally biased region" description="Pro residues" evidence="1">
    <location>
        <begin position="121"/>
        <end position="143"/>
    </location>
</feature>
<dbReference type="AlphaFoldDB" id="A0A4V2F034"/>
<name>A0A4V2F034_9MICO</name>
<evidence type="ECO:0000256" key="1">
    <source>
        <dbReference type="SAM" id="MobiDB-lite"/>
    </source>
</evidence>
<organism evidence="3 4">
    <name type="scientific">Agromyces ramosus</name>
    <dbReference type="NCBI Taxonomy" id="33879"/>
    <lineage>
        <taxon>Bacteria</taxon>
        <taxon>Bacillati</taxon>
        <taxon>Actinomycetota</taxon>
        <taxon>Actinomycetes</taxon>
        <taxon>Micrococcales</taxon>
        <taxon>Microbacteriaceae</taxon>
        <taxon>Agromyces</taxon>
    </lineage>
</organism>
<protein>
    <submittedName>
        <fullName evidence="3">Uncharacterized protein</fullName>
    </submittedName>
</protein>
<sequence>MSDEQQAEEPMRRPRGRHRGRPAVVAPAGDGWRARLAAAAAPVVASVEPRIAVAAEWLFERRLHVLIVAASVATIAMIGGAVALISFAGAPQPEDEAATVVETPRPTSTDPASPNTYAPILPSPGPTPSVKPTAPATPAPSPDGDPDAPATEPPAEPTTEPVTEEPAGRPDPPGHTNKPDKPKP</sequence>
<dbReference type="OrthoDB" id="9895310at2"/>
<evidence type="ECO:0000256" key="2">
    <source>
        <dbReference type="SAM" id="Phobius"/>
    </source>
</evidence>
<feature type="region of interest" description="Disordered" evidence="1">
    <location>
        <begin position="1"/>
        <end position="24"/>
    </location>
</feature>
<proteinExistence type="predicted"/>
<evidence type="ECO:0000313" key="3">
    <source>
        <dbReference type="EMBL" id="RZS68600.1"/>
    </source>
</evidence>
<comment type="caution">
    <text evidence="3">The sequence shown here is derived from an EMBL/GenBank/DDBJ whole genome shotgun (WGS) entry which is preliminary data.</text>
</comment>
<keyword evidence="2" id="KW-0472">Membrane</keyword>
<dbReference type="Proteomes" id="UP000293289">
    <property type="component" value="Unassembled WGS sequence"/>
</dbReference>
<feature type="region of interest" description="Disordered" evidence="1">
    <location>
        <begin position="92"/>
        <end position="184"/>
    </location>
</feature>
<evidence type="ECO:0000313" key="4">
    <source>
        <dbReference type="Proteomes" id="UP000293289"/>
    </source>
</evidence>
<dbReference type="EMBL" id="SGWY01000001">
    <property type="protein sequence ID" value="RZS68600.1"/>
    <property type="molecule type" value="Genomic_DNA"/>
</dbReference>